<organism evidence="1">
    <name type="scientific">Tanacetum cinerariifolium</name>
    <name type="common">Dalmatian daisy</name>
    <name type="synonym">Chrysanthemum cinerariifolium</name>
    <dbReference type="NCBI Taxonomy" id="118510"/>
    <lineage>
        <taxon>Eukaryota</taxon>
        <taxon>Viridiplantae</taxon>
        <taxon>Streptophyta</taxon>
        <taxon>Embryophyta</taxon>
        <taxon>Tracheophyta</taxon>
        <taxon>Spermatophyta</taxon>
        <taxon>Magnoliopsida</taxon>
        <taxon>eudicotyledons</taxon>
        <taxon>Gunneridae</taxon>
        <taxon>Pentapetalae</taxon>
        <taxon>asterids</taxon>
        <taxon>campanulids</taxon>
        <taxon>Asterales</taxon>
        <taxon>Asteraceae</taxon>
        <taxon>Asteroideae</taxon>
        <taxon>Anthemideae</taxon>
        <taxon>Anthemidinae</taxon>
        <taxon>Tanacetum</taxon>
    </lineage>
</organism>
<accession>A0A699KTD7</accession>
<proteinExistence type="predicted"/>
<dbReference type="EMBL" id="BKCJ010540921">
    <property type="protein sequence ID" value="GFB04848.1"/>
    <property type="molecule type" value="Genomic_DNA"/>
</dbReference>
<comment type="caution">
    <text evidence="1">The sequence shown here is derived from an EMBL/GenBank/DDBJ whole genome shotgun (WGS) entry which is preliminary data.</text>
</comment>
<reference evidence="1" key="1">
    <citation type="journal article" date="2019" name="Sci. Rep.">
        <title>Draft genome of Tanacetum cinerariifolium, the natural source of mosquito coil.</title>
        <authorList>
            <person name="Yamashiro T."/>
            <person name="Shiraishi A."/>
            <person name="Satake H."/>
            <person name="Nakayama K."/>
        </authorList>
    </citation>
    <scope>NUCLEOTIDE SEQUENCE</scope>
</reference>
<dbReference type="AlphaFoldDB" id="A0A699KTD7"/>
<name>A0A699KTD7_TANCI</name>
<sequence>ASLAELGVGAEAGAAVK</sequence>
<evidence type="ECO:0000313" key="1">
    <source>
        <dbReference type="EMBL" id="GFB04848.1"/>
    </source>
</evidence>
<feature type="non-terminal residue" evidence="1">
    <location>
        <position position="1"/>
    </location>
</feature>
<gene>
    <name evidence="1" type="ORF">Tci_676819</name>
</gene>
<protein>
    <submittedName>
        <fullName evidence="1">Uncharacterized protein</fullName>
    </submittedName>
</protein>